<keyword evidence="3 6" id="KW-1133">Transmembrane helix</keyword>
<proteinExistence type="predicted"/>
<evidence type="ECO:0000313" key="8">
    <source>
        <dbReference type="EMBL" id="ORZ33832.1"/>
    </source>
</evidence>
<dbReference type="GO" id="GO:0016036">
    <property type="term" value="P:cellular response to phosphate starvation"/>
    <property type="evidence" value="ECO:0007669"/>
    <property type="project" value="TreeGrafter"/>
</dbReference>
<dbReference type="PANTHER" id="PTHR10783:SF103">
    <property type="entry name" value="SOLUTE CARRIER FAMILY 53 MEMBER 1"/>
    <property type="match status" value="1"/>
</dbReference>
<evidence type="ECO:0000256" key="5">
    <source>
        <dbReference type="SAM" id="MobiDB-lite"/>
    </source>
</evidence>
<feature type="domain" description="EXS" evidence="7">
    <location>
        <begin position="1"/>
        <end position="148"/>
    </location>
</feature>
<feature type="transmembrane region" description="Helical" evidence="6">
    <location>
        <begin position="87"/>
        <end position="107"/>
    </location>
</feature>
<dbReference type="EMBL" id="MCFL01000033">
    <property type="protein sequence ID" value="ORZ33832.1"/>
    <property type="molecule type" value="Genomic_DNA"/>
</dbReference>
<evidence type="ECO:0000313" key="9">
    <source>
        <dbReference type="Proteomes" id="UP000193411"/>
    </source>
</evidence>
<keyword evidence="9" id="KW-1185">Reference proteome</keyword>
<keyword evidence="2 6" id="KW-0812">Transmembrane</keyword>
<dbReference type="GO" id="GO:0006817">
    <property type="term" value="P:phosphate ion transport"/>
    <property type="evidence" value="ECO:0007669"/>
    <property type="project" value="TreeGrafter"/>
</dbReference>
<dbReference type="Pfam" id="PF03124">
    <property type="entry name" value="EXS"/>
    <property type="match status" value="1"/>
</dbReference>
<dbReference type="Proteomes" id="UP000193411">
    <property type="component" value="Unassembled WGS sequence"/>
</dbReference>
<dbReference type="InterPro" id="IPR004342">
    <property type="entry name" value="EXS_C"/>
</dbReference>
<evidence type="ECO:0000259" key="7">
    <source>
        <dbReference type="PROSITE" id="PS51380"/>
    </source>
</evidence>
<evidence type="ECO:0000256" key="2">
    <source>
        <dbReference type="ARBA" id="ARBA00022692"/>
    </source>
</evidence>
<dbReference type="GO" id="GO:0000822">
    <property type="term" value="F:inositol hexakisphosphate binding"/>
    <property type="evidence" value="ECO:0007669"/>
    <property type="project" value="TreeGrafter"/>
</dbReference>
<comment type="caution">
    <text evidence="8">The sequence shown here is derived from an EMBL/GenBank/DDBJ whole genome shotgun (WGS) entry which is preliminary data.</text>
</comment>
<dbReference type="AlphaFoldDB" id="A0A1Y2HL61"/>
<feature type="region of interest" description="Disordered" evidence="5">
    <location>
        <begin position="136"/>
        <end position="208"/>
    </location>
</feature>
<dbReference type="PROSITE" id="PS51380">
    <property type="entry name" value="EXS"/>
    <property type="match status" value="1"/>
</dbReference>
<name>A0A1Y2HL61_9FUNG</name>
<accession>A0A1Y2HL61</accession>
<gene>
    <name evidence="8" type="ORF">BCR44DRAFT_123413</name>
</gene>
<evidence type="ECO:0000256" key="4">
    <source>
        <dbReference type="ARBA" id="ARBA00023136"/>
    </source>
</evidence>
<keyword evidence="4 6" id="KW-0472">Membrane</keyword>
<feature type="transmembrane region" description="Helical" evidence="6">
    <location>
        <begin position="20"/>
        <end position="41"/>
    </location>
</feature>
<organism evidence="8 9">
    <name type="scientific">Catenaria anguillulae PL171</name>
    <dbReference type="NCBI Taxonomy" id="765915"/>
    <lineage>
        <taxon>Eukaryota</taxon>
        <taxon>Fungi</taxon>
        <taxon>Fungi incertae sedis</taxon>
        <taxon>Blastocladiomycota</taxon>
        <taxon>Blastocladiomycetes</taxon>
        <taxon>Blastocladiales</taxon>
        <taxon>Catenariaceae</taxon>
        <taxon>Catenaria</taxon>
    </lineage>
</organism>
<reference evidence="8 9" key="1">
    <citation type="submission" date="2016-07" db="EMBL/GenBank/DDBJ databases">
        <title>Pervasive Adenine N6-methylation of Active Genes in Fungi.</title>
        <authorList>
            <consortium name="DOE Joint Genome Institute"/>
            <person name="Mondo S.J."/>
            <person name="Dannebaum R.O."/>
            <person name="Kuo R.C."/>
            <person name="Labutti K."/>
            <person name="Haridas S."/>
            <person name="Kuo A."/>
            <person name="Salamov A."/>
            <person name="Ahrendt S.R."/>
            <person name="Lipzen A."/>
            <person name="Sullivan W."/>
            <person name="Andreopoulos W.B."/>
            <person name="Clum A."/>
            <person name="Lindquist E."/>
            <person name="Daum C."/>
            <person name="Ramamoorthy G.K."/>
            <person name="Gryganskyi A."/>
            <person name="Culley D."/>
            <person name="Magnuson J.K."/>
            <person name="James T.Y."/>
            <person name="O'Malley M.A."/>
            <person name="Stajich J.E."/>
            <person name="Spatafora J.W."/>
            <person name="Visel A."/>
            <person name="Grigoriev I.V."/>
        </authorList>
    </citation>
    <scope>NUCLEOTIDE SEQUENCE [LARGE SCALE GENOMIC DNA]</scope>
    <source>
        <strain evidence="8 9">PL171</strain>
    </source>
</reference>
<evidence type="ECO:0000256" key="3">
    <source>
        <dbReference type="ARBA" id="ARBA00022989"/>
    </source>
</evidence>
<dbReference type="STRING" id="765915.A0A1Y2HL61"/>
<dbReference type="GO" id="GO:0005794">
    <property type="term" value="C:Golgi apparatus"/>
    <property type="evidence" value="ECO:0007669"/>
    <property type="project" value="TreeGrafter"/>
</dbReference>
<protein>
    <submittedName>
        <fullName evidence="8">EXS family-domain-containing protein</fullName>
    </submittedName>
</protein>
<evidence type="ECO:0000256" key="1">
    <source>
        <dbReference type="ARBA" id="ARBA00004141"/>
    </source>
</evidence>
<dbReference type="PANTHER" id="PTHR10783">
    <property type="entry name" value="XENOTROPIC AND POLYTROPIC RETROVIRUS RECEPTOR 1-RELATED"/>
    <property type="match status" value="1"/>
</dbReference>
<dbReference type="OrthoDB" id="9970435at2759"/>
<sequence length="208" mass="23656">MCVISASFKWRSSQEEEEWLIVWVLLSICATVYAVSWDMFFDWGLMDPEHKLLRSELVFPSNAMYYFALVTNSLLRLGWVIQISPGHWFPTVPSSAIALVLAILEILRRVQWCLYRMENEHLSNCGQFRATKEIPLPRVHHPSDEDDDLEAHGRHDESGSSSDGTRGGGSGGVIRMLRLNNRAARERSQSRSRSPSPEGVLEEVRRAG</sequence>
<dbReference type="GO" id="GO:0005886">
    <property type="term" value="C:plasma membrane"/>
    <property type="evidence" value="ECO:0007669"/>
    <property type="project" value="TreeGrafter"/>
</dbReference>
<evidence type="ECO:0000256" key="6">
    <source>
        <dbReference type="SAM" id="Phobius"/>
    </source>
</evidence>
<comment type="subcellular location">
    <subcellularLocation>
        <location evidence="1">Membrane</location>
        <topology evidence="1">Multi-pass membrane protein</topology>
    </subcellularLocation>
</comment>